<evidence type="ECO:0000313" key="2">
    <source>
        <dbReference type="Proteomes" id="UP000323708"/>
    </source>
</evidence>
<keyword evidence="2" id="KW-1185">Reference proteome</keyword>
<proteinExistence type="predicted"/>
<name>A0A5B0WSP5_9GAMM</name>
<reference evidence="1 2" key="1">
    <citation type="submission" date="2019-09" db="EMBL/GenBank/DDBJ databases">
        <authorList>
            <person name="Chen X.-Y."/>
        </authorList>
    </citation>
    <scope>NUCLEOTIDE SEQUENCE [LARGE SCALE GENOMIC DNA]</scope>
    <source>
        <strain evidence="1 2">NY5</strain>
    </source>
</reference>
<protein>
    <submittedName>
        <fullName evidence="1">Uncharacterized protein</fullName>
    </submittedName>
</protein>
<dbReference type="RefSeq" id="WP_149611991.1">
    <property type="nucleotide sequence ID" value="NZ_VTUX01000006.1"/>
</dbReference>
<dbReference type="Proteomes" id="UP000323708">
    <property type="component" value="Unassembled WGS sequence"/>
</dbReference>
<evidence type="ECO:0000313" key="1">
    <source>
        <dbReference type="EMBL" id="KAA1190092.1"/>
    </source>
</evidence>
<organism evidence="1 2">
    <name type="scientific">Pseudohalioglobus sediminis</name>
    <dbReference type="NCBI Taxonomy" id="2606449"/>
    <lineage>
        <taxon>Bacteria</taxon>
        <taxon>Pseudomonadati</taxon>
        <taxon>Pseudomonadota</taxon>
        <taxon>Gammaproteobacteria</taxon>
        <taxon>Cellvibrionales</taxon>
        <taxon>Halieaceae</taxon>
        <taxon>Pseudohalioglobus</taxon>
    </lineage>
</organism>
<gene>
    <name evidence="1" type="ORF">F0M18_13585</name>
</gene>
<sequence>MTVRERRHWPIDSWFHLLDCQASAKPVDSSYHLVALSPEPFEAVKINCARAFPPEQFLWLVGQSFGTKLYNVAASCLNIPVDVGELLMMEVLAAAAAAIEVTGWKPESVFDGIVCLVAYAQAEYKVGKAISPHNLGAIEIVNVDVVSRVSRGRAGLVVYPEPTLGTRI</sequence>
<comment type="caution">
    <text evidence="1">The sequence shown here is derived from an EMBL/GenBank/DDBJ whole genome shotgun (WGS) entry which is preliminary data.</text>
</comment>
<dbReference type="AlphaFoldDB" id="A0A5B0WSP5"/>
<dbReference type="EMBL" id="VTUX01000006">
    <property type="protein sequence ID" value="KAA1190092.1"/>
    <property type="molecule type" value="Genomic_DNA"/>
</dbReference>
<accession>A0A5B0WSP5</accession>